<gene>
    <name evidence="3" type="ORF">HBF25_15990</name>
</gene>
<name>A0A7X5UCN6_9GAMM</name>
<reference evidence="3 4" key="1">
    <citation type="submission" date="2020-03" db="EMBL/GenBank/DDBJ databases">
        <authorList>
            <person name="Lai Q."/>
        </authorList>
    </citation>
    <scope>NUCLEOTIDE SEQUENCE [LARGE SCALE GENOMIC DNA]</scope>
    <source>
        <strain evidence="3 4">CCUG 25036</strain>
    </source>
</reference>
<dbReference type="PANTHER" id="PTHR21021">
    <property type="entry name" value="GAF/PUTATIVE CYTOSKELETAL PROTEIN"/>
    <property type="match status" value="1"/>
</dbReference>
<dbReference type="SUPFAM" id="SSF55781">
    <property type="entry name" value="GAF domain-like"/>
    <property type="match status" value="1"/>
</dbReference>
<dbReference type="InterPro" id="IPR029016">
    <property type="entry name" value="GAF-like_dom_sf"/>
</dbReference>
<protein>
    <submittedName>
        <fullName evidence="3">GAF domain-containing protein</fullName>
    </submittedName>
</protein>
<dbReference type="InterPro" id="IPR051330">
    <property type="entry name" value="Phosphatase_reg/MetRdx"/>
</dbReference>
<dbReference type="Pfam" id="PF01590">
    <property type="entry name" value="GAF"/>
    <property type="match status" value="1"/>
</dbReference>
<evidence type="ECO:0000256" key="1">
    <source>
        <dbReference type="ARBA" id="ARBA00038454"/>
    </source>
</evidence>
<dbReference type="Gene3D" id="3.30.450.40">
    <property type="match status" value="1"/>
</dbReference>
<dbReference type="InterPro" id="IPR003018">
    <property type="entry name" value="GAF"/>
</dbReference>
<accession>A0A7X5UCN6</accession>
<dbReference type="PROSITE" id="PS01320">
    <property type="entry name" value="UPF0067"/>
    <property type="match status" value="1"/>
</dbReference>
<dbReference type="Proteomes" id="UP000490980">
    <property type="component" value="Unassembled WGS sequence"/>
</dbReference>
<comment type="similarity">
    <text evidence="1">Belongs to the free Met sulfoxide reductase family.</text>
</comment>
<dbReference type="FunFam" id="3.30.450.40:FF:000008">
    <property type="entry name" value="GAF domain-containing proteins"/>
    <property type="match status" value="1"/>
</dbReference>
<dbReference type="GO" id="GO:0033745">
    <property type="term" value="F:L-methionine-(R)-S-oxide reductase activity"/>
    <property type="evidence" value="ECO:0007669"/>
    <property type="project" value="TreeGrafter"/>
</dbReference>
<organism evidence="3 4">
    <name type="scientific">Luteibacter anthropi</name>
    <dbReference type="NCBI Taxonomy" id="564369"/>
    <lineage>
        <taxon>Bacteria</taxon>
        <taxon>Pseudomonadati</taxon>
        <taxon>Pseudomonadota</taxon>
        <taxon>Gammaproteobacteria</taxon>
        <taxon>Lysobacterales</taxon>
        <taxon>Rhodanobacteraceae</taxon>
        <taxon>Luteibacter</taxon>
    </lineage>
</organism>
<dbReference type="InterPro" id="IPR000614">
    <property type="entry name" value="FRMsr_CS"/>
</dbReference>
<dbReference type="GO" id="GO:0005829">
    <property type="term" value="C:cytosol"/>
    <property type="evidence" value="ECO:0007669"/>
    <property type="project" value="TreeGrafter"/>
</dbReference>
<comment type="caution">
    <text evidence="3">The sequence shown here is derived from an EMBL/GenBank/DDBJ whole genome shotgun (WGS) entry which is preliminary data.</text>
</comment>
<evidence type="ECO:0000259" key="2">
    <source>
        <dbReference type="Pfam" id="PF01590"/>
    </source>
</evidence>
<dbReference type="EMBL" id="JAARLZ010000009">
    <property type="protein sequence ID" value="NII07884.1"/>
    <property type="molecule type" value="Genomic_DNA"/>
</dbReference>
<dbReference type="AlphaFoldDB" id="A0A7X5UCN6"/>
<feature type="domain" description="GAF" evidence="2">
    <location>
        <begin position="68"/>
        <end position="181"/>
    </location>
</feature>
<keyword evidence="4" id="KW-1185">Reference proteome</keyword>
<sequence length="183" mass="19430">MRGDVAPYTASLPDSAVETAMYEAKAIAADDKATLYAELVQQAEGLMHGESNAIANAANFAALVYDVLPDLNWAGFYLFDGNELVVGPFQGKPACIRIALGRGVCGTAAQSRQTQLVRDVHEFEGHIACDAASNSEIVVPLVKGDGSLFGVWDVDSPVVGRFDDEDRKGMEALCEAFMKAIAG</sequence>
<dbReference type="PANTHER" id="PTHR21021:SF15">
    <property type="entry name" value="FREE METHIONINE-R-SULFOXIDE REDUCTASE"/>
    <property type="match status" value="1"/>
</dbReference>
<proteinExistence type="inferred from homology"/>
<evidence type="ECO:0000313" key="4">
    <source>
        <dbReference type="Proteomes" id="UP000490980"/>
    </source>
</evidence>
<evidence type="ECO:0000313" key="3">
    <source>
        <dbReference type="EMBL" id="NII07884.1"/>
    </source>
</evidence>